<dbReference type="KEGG" id="fcn:FN3523_1008"/>
<dbReference type="RefSeq" id="WP_014548309.1">
    <property type="nucleotide sequence ID" value="NC_017449.1"/>
</dbReference>
<organism evidence="1 2">
    <name type="scientific">Francisella hispaniensis</name>
    <dbReference type="NCBI Taxonomy" id="622488"/>
    <lineage>
        <taxon>Bacteria</taxon>
        <taxon>Pseudomonadati</taxon>
        <taxon>Pseudomonadota</taxon>
        <taxon>Gammaproteobacteria</taxon>
        <taxon>Thiotrichales</taxon>
        <taxon>Francisellaceae</taxon>
        <taxon>Francisella</taxon>
    </lineage>
</organism>
<protein>
    <recommendedName>
        <fullName evidence="3">Phage tail protein</fullName>
    </recommendedName>
</protein>
<proteinExistence type="predicted"/>
<sequence length="195" mass="22467">MSKLLPTNSTKLEKDIVESFHYVVQNKEILIKKIWNVQECPSEFLVYLAYFVGVDFDIYNDLDDAQKRDYITKSIDIYRHKGTLGALRKALSVTGYTINIIEWYQDGSTPHTAKVRVESPTATIDVNLVLKIIKKTKNVQTVIQVSVVIDSQANIFRSIAQRLKIKQVFSNFTATPVYTNNIYKSLAYQMRIKHK</sequence>
<reference evidence="2" key="1">
    <citation type="journal article" date="2011" name="Appl. Environ. Microbiol.">
        <title>Common ancestry and novel genetic traits of Francisella novicida-like isolates from North America and Australia as revealed by comparative genomic analyses.</title>
        <authorList>
            <person name="Siddaramappa S."/>
            <person name="Challacombe J.F."/>
            <person name="Petersen J.M."/>
            <person name="Pillai S."/>
            <person name="Hogg G."/>
            <person name="Kuske C.R."/>
        </authorList>
    </citation>
    <scope>NUCLEOTIDE SEQUENCE [LARGE SCALE GENOMIC DNA]</scope>
    <source>
        <strain evidence="2">3523</strain>
    </source>
</reference>
<accession>F4BFR7</accession>
<dbReference type="HOGENOM" id="CLU_1394543_0_0_6"/>
<dbReference type="EMBL" id="CP002558">
    <property type="protein sequence ID" value="AEE26311.1"/>
    <property type="molecule type" value="Genomic_DNA"/>
</dbReference>
<dbReference type="Proteomes" id="UP000008303">
    <property type="component" value="Chromosome"/>
</dbReference>
<dbReference type="eggNOG" id="COG4385">
    <property type="taxonomic scope" value="Bacteria"/>
</dbReference>
<gene>
    <name evidence="1" type="ordered locus">FN3523_1008</name>
</gene>
<dbReference type="PATRIC" id="fig|676032.3.peg.1014"/>
<evidence type="ECO:0008006" key="3">
    <source>
        <dbReference type="Google" id="ProtNLM"/>
    </source>
</evidence>
<dbReference type="InterPro" id="IPR006521">
    <property type="entry name" value="Tail_protein_I"/>
</dbReference>
<dbReference type="AlphaFoldDB" id="F4BFR7"/>
<evidence type="ECO:0000313" key="2">
    <source>
        <dbReference type="Proteomes" id="UP000008303"/>
    </source>
</evidence>
<dbReference type="NCBIfam" id="TIGR01634">
    <property type="entry name" value="tail_P2_I"/>
    <property type="match status" value="1"/>
</dbReference>
<dbReference type="Pfam" id="PF09684">
    <property type="entry name" value="Tail_P2_I"/>
    <property type="match status" value="1"/>
</dbReference>
<evidence type="ECO:0000313" key="1">
    <source>
        <dbReference type="EMBL" id="AEE26311.1"/>
    </source>
</evidence>
<name>F4BFR7_9GAMM</name>